<gene>
    <name evidence="5" type="ORF">DWV06_06585</name>
</gene>
<name>A0A371AWJ4_9FIRM</name>
<dbReference type="InterPro" id="IPR052052">
    <property type="entry name" value="Polysaccharide_Lyase_9"/>
</dbReference>
<dbReference type="PANTHER" id="PTHR40088">
    <property type="entry name" value="PECTATE LYASE (EUROFUNG)"/>
    <property type="match status" value="1"/>
</dbReference>
<dbReference type="InterPro" id="IPR012334">
    <property type="entry name" value="Pectin_lyas_fold"/>
</dbReference>
<proteinExistence type="predicted"/>
<dbReference type="RefSeq" id="WP_115481389.1">
    <property type="nucleotide sequence ID" value="NZ_QRCT01000016.1"/>
</dbReference>
<reference evidence="5 6" key="1">
    <citation type="submission" date="2018-07" db="EMBL/GenBank/DDBJ databases">
        <title>Anaerosacharophilus polymeroproducens gen. nov. sp. nov., an anaerobic bacterium isolated from salt field.</title>
        <authorList>
            <person name="Kim W."/>
            <person name="Yang S.-H."/>
            <person name="Oh J."/>
            <person name="Lee J.-H."/>
            <person name="Kwon K.K."/>
        </authorList>
    </citation>
    <scope>NUCLEOTIDE SEQUENCE [LARGE SCALE GENOMIC DNA]</scope>
    <source>
        <strain evidence="5 6">MCWD5</strain>
    </source>
</reference>
<keyword evidence="6" id="KW-1185">Reference proteome</keyword>
<evidence type="ECO:0000256" key="1">
    <source>
        <dbReference type="ARBA" id="ARBA00004613"/>
    </source>
</evidence>
<dbReference type="InterPro" id="IPR011050">
    <property type="entry name" value="Pectin_lyase_fold/virulence"/>
</dbReference>
<keyword evidence="3" id="KW-0732">Signal</keyword>
<evidence type="ECO:0000256" key="3">
    <source>
        <dbReference type="ARBA" id="ARBA00022729"/>
    </source>
</evidence>
<dbReference type="SUPFAM" id="SSF51126">
    <property type="entry name" value="Pectin lyase-like"/>
    <property type="match status" value="1"/>
</dbReference>
<dbReference type="AlphaFoldDB" id="A0A371AWJ4"/>
<evidence type="ECO:0000313" key="5">
    <source>
        <dbReference type="EMBL" id="RDU23956.1"/>
    </source>
</evidence>
<dbReference type="Gene3D" id="2.160.20.10">
    <property type="entry name" value="Single-stranded right-handed beta-helix, Pectin lyase-like"/>
    <property type="match status" value="1"/>
</dbReference>
<dbReference type="PANTHER" id="PTHR40088:SF2">
    <property type="entry name" value="SECRETED SUGAR HYDROLASE"/>
    <property type="match status" value="1"/>
</dbReference>
<evidence type="ECO:0000259" key="4">
    <source>
        <dbReference type="Pfam" id="PF13229"/>
    </source>
</evidence>
<feature type="domain" description="Right handed beta helix" evidence="4">
    <location>
        <begin position="146"/>
        <end position="325"/>
    </location>
</feature>
<dbReference type="InterPro" id="IPR039448">
    <property type="entry name" value="Beta_helix"/>
</dbReference>
<accession>A0A371AWJ4</accession>
<dbReference type="EMBL" id="QRCT01000016">
    <property type="protein sequence ID" value="RDU23956.1"/>
    <property type="molecule type" value="Genomic_DNA"/>
</dbReference>
<keyword evidence="2" id="KW-0964">Secreted</keyword>
<dbReference type="OrthoDB" id="9795486at2"/>
<dbReference type="GO" id="GO:0005576">
    <property type="term" value="C:extracellular region"/>
    <property type="evidence" value="ECO:0007669"/>
    <property type="project" value="UniProtKB-SubCell"/>
</dbReference>
<dbReference type="GO" id="GO:0016837">
    <property type="term" value="F:carbon-oxygen lyase activity, acting on polysaccharides"/>
    <property type="evidence" value="ECO:0007669"/>
    <property type="project" value="TreeGrafter"/>
</dbReference>
<comment type="subcellular location">
    <subcellularLocation>
        <location evidence="1">Secreted</location>
    </subcellularLocation>
</comment>
<evidence type="ECO:0000313" key="6">
    <source>
        <dbReference type="Proteomes" id="UP000255036"/>
    </source>
</evidence>
<dbReference type="InterPro" id="IPR006626">
    <property type="entry name" value="PbH1"/>
</dbReference>
<dbReference type="SMART" id="SM00710">
    <property type="entry name" value="PbH1"/>
    <property type="match status" value="9"/>
</dbReference>
<organism evidence="5 6">
    <name type="scientific">Anaerosacchariphilus polymeriproducens</name>
    <dbReference type="NCBI Taxonomy" id="1812858"/>
    <lineage>
        <taxon>Bacteria</taxon>
        <taxon>Bacillati</taxon>
        <taxon>Bacillota</taxon>
        <taxon>Clostridia</taxon>
        <taxon>Lachnospirales</taxon>
        <taxon>Lachnospiraceae</taxon>
        <taxon>Anaerosacchariphilus</taxon>
    </lineage>
</organism>
<comment type="caution">
    <text evidence="5">The sequence shown here is derived from an EMBL/GenBank/DDBJ whole genome shotgun (WGS) entry which is preliminary data.</text>
</comment>
<sequence>MYCKNIKWIKFFFTTLMIVFISLSQINIVNAEASFGHLYGDKDFKKKMIAVMGNVNESVPKKSVVYVSKNGSDSNKGTKRKPYKSFKRAISKLRPGDTLVIRKGTYKEPLNLLLNGKKNAYITIRNYPGEKVILDGTGKGNGTIMVNLNNSSYLRIHGLEIRNIKGLDVAGIRLENGSHHIFLTKNRIHNVKVSADKKDACANGIILWGENEKKAIHNIFIFANTIYNCKTGWAECISITGNNKYVNVIKNTIKNTGNIGIDFSGNYGYCSKASVDFPRYCVASDNNVVNCVSKYATSYGLYVDGGQNIVLENNTVRACGGGIEVGAEQVASKKKYAVRNIKVQNNYLVNNKENGLTVGGYATNLGNVYKVLLKDNICINNGKRGENLTISKAEDVYIKGNVFSNTKSNATIVYMPFSSKYTRNITFKKNRYYSAGGKKKAIFYFKGKEYKSYAKWLKVSKEKGSAFKKYNKKSKSDNFKYK</sequence>
<dbReference type="Proteomes" id="UP000255036">
    <property type="component" value="Unassembled WGS sequence"/>
</dbReference>
<dbReference type="Pfam" id="PF13229">
    <property type="entry name" value="Beta_helix"/>
    <property type="match status" value="1"/>
</dbReference>
<evidence type="ECO:0000256" key="2">
    <source>
        <dbReference type="ARBA" id="ARBA00022525"/>
    </source>
</evidence>
<protein>
    <recommendedName>
        <fullName evidence="4">Right handed beta helix domain-containing protein</fullName>
    </recommendedName>
</protein>